<sequence length="243" mass="25794">MAPGRALLIMLLPLGRSMVGAPAVLRGARAPSVPRRWRTAAASAAEPDGSLLDEATLLALEALAVEPDPRTRGMADSPSVAQASRMIAQLQLIQHTNASAPANIVVVGQPGTTTVLHQQIIELLSYALVLSGNRVLTTGSSDTDKAVIRGAMRADERMLTVVVPNVASAEPGDGPQLLRTVRTVVELRHADLSTELESQLVYAELLGDADRLLVFTSHKSRALMLLIEQAQALGVETCVLYLD</sequence>
<evidence type="ECO:0000256" key="1">
    <source>
        <dbReference type="SAM" id="SignalP"/>
    </source>
</evidence>
<keyword evidence="1" id="KW-0732">Signal</keyword>
<dbReference type="EMBL" id="JAGTXO010000009">
    <property type="protein sequence ID" value="KAG8466013.1"/>
    <property type="molecule type" value="Genomic_DNA"/>
</dbReference>
<dbReference type="Proteomes" id="UP000751190">
    <property type="component" value="Unassembled WGS sequence"/>
</dbReference>
<keyword evidence="3" id="KW-1185">Reference proteome</keyword>
<feature type="signal peptide" evidence="1">
    <location>
        <begin position="1"/>
        <end position="17"/>
    </location>
</feature>
<evidence type="ECO:0000313" key="2">
    <source>
        <dbReference type="EMBL" id="KAG8466013.1"/>
    </source>
</evidence>
<reference evidence="2" key="1">
    <citation type="submission" date="2021-05" db="EMBL/GenBank/DDBJ databases">
        <title>The genome of the haptophyte Pavlova lutheri (Diacronema luteri, Pavlovales) - a model for lipid biosynthesis in eukaryotic algae.</title>
        <authorList>
            <person name="Hulatt C.J."/>
            <person name="Posewitz M.C."/>
        </authorList>
    </citation>
    <scope>NUCLEOTIDE SEQUENCE</scope>
    <source>
        <strain evidence="2">NIVA-4/92</strain>
    </source>
</reference>
<gene>
    <name evidence="2" type="ORF">KFE25_005583</name>
</gene>
<accession>A0A8J6CFU1</accession>
<organism evidence="2 3">
    <name type="scientific">Diacronema lutheri</name>
    <name type="common">Unicellular marine alga</name>
    <name type="synonym">Monochrysis lutheri</name>
    <dbReference type="NCBI Taxonomy" id="2081491"/>
    <lineage>
        <taxon>Eukaryota</taxon>
        <taxon>Haptista</taxon>
        <taxon>Haptophyta</taxon>
        <taxon>Pavlovophyceae</taxon>
        <taxon>Pavlovales</taxon>
        <taxon>Pavlovaceae</taxon>
        <taxon>Diacronema</taxon>
    </lineage>
</organism>
<protein>
    <submittedName>
        <fullName evidence="2">Uncharacterized protein</fullName>
    </submittedName>
</protein>
<dbReference type="AlphaFoldDB" id="A0A8J6CFU1"/>
<dbReference type="OrthoDB" id="4644at2759"/>
<feature type="chain" id="PRO_5035276115" evidence="1">
    <location>
        <begin position="18"/>
        <end position="243"/>
    </location>
</feature>
<name>A0A8J6CFU1_DIALT</name>
<proteinExistence type="predicted"/>
<comment type="caution">
    <text evidence="2">The sequence shown here is derived from an EMBL/GenBank/DDBJ whole genome shotgun (WGS) entry which is preliminary data.</text>
</comment>
<evidence type="ECO:0000313" key="3">
    <source>
        <dbReference type="Proteomes" id="UP000751190"/>
    </source>
</evidence>